<organism evidence="2 3">
    <name type="scientific">Mycolicibacterium insubricum</name>
    <dbReference type="NCBI Taxonomy" id="444597"/>
    <lineage>
        <taxon>Bacteria</taxon>
        <taxon>Bacillati</taxon>
        <taxon>Actinomycetota</taxon>
        <taxon>Actinomycetes</taxon>
        <taxon>Mycobacteriales</taxon>
        <taxon>Mycobacteriaceae</taxon>
        <taxon>Mycolicibacterium</taxon>
    </lineage>
</organism>
<dbReference type="InterPro" id="IPR037523">
    <property type="entry name" value="VOC_core"/>
</dbReference>
<dbReference type="InterPro" id="IPR029068">
    <property type="entry name" value="Glyas_Bleomycin-R_OHBP_Dase"/>
</dbReference>
<proteinExistence type="predicted"/>
<comment type="caution">
    <text evidence="2">The sequence shown here is derived from an EMBL/GenBank/DDBJ whole genome shotgun (WGS) entry which is preliminary data.</text>
</comment>
<dbReference type="SUPFAM" id="SSF54593">
    <property type="entry name" value="Glyoxalase/Bleomycin resistance protein/Dihydroxybiphenyl dioxygenase"/>
    <property type="match status" value="1"/>
</dbReference>
<accession>A0A1X0CP31</accession>
<evidence type="ECO:0000256" key="1">
    <source>
        <dbReference type="SAM" id="MobiDB-lite"/>
    </source>
</evidence>
<dbReference type="InterPro" id="IPR004360">
    <property type="entry name" value="Glyas_Fos-R_dOase_dom"/>
</dbReference>
<keyword evidence="3" id="KW-1185">Reference proteome</keyword>
<protein>
    <submittedName>
        <fullName evidence="2">Glyoxalase</fullName>
    </submittedName>
</protein>
<sequence>MEILSTRILLRPTDYALSLRFYAEQLKLPVAREYPGGTVFFAGGSLIELAGHGDPVQRPVGTVLWLQVRDIAAAAEQLRDARVPITREAQTEPWGLIELHAVDPDGMELIFVEVPATHPLRGGSARLGGGGASAASAGGAEGKLGPPQ</sequence>
<reference evidence="2 3" key="1">
    <citation type="submission" date="2016-12" db="EMBL/GenBank/DDBJ databases">
        <title>The new phylogeny of genus Mycobacterium.</title>
        <authorList>
            <person name="Tortoli E."/>
            <person name="Trovato A."/>
            <person name="Cirillo D.M."/>
        </authorList>
    </citation>
    <scope>NUCLEOTIDE SEQUENCE [LARGE SCALE GENOMIC DNA]</scope>
    <source>
        <strain evidence="2 3">DSM 45130</strain>
    </source>
</reference>
<dbReference type="STRING" id="444597.BST26_21165"/>
<dbReference type="OrthoDB" id="3428042at2"/>
<dbReference type="RefSeq" id="WP_083033916.1">
    <property type="nucleotide sequence ID" value="NZ_AP022618.1"/>
</dbReference>
<dbReference type="Gene3D" id="3.10.180.10">
    <property type="entry name" value="2,3-Dihydroxybiphenyl 1,2-Dioxygenase, domain 1"/>
    <property type="match status" value="1"/>
</dbReference>
<feature type="region of interest" description="Disordered" evidence="1">
    <location>
        <begin position="122"/>
        <end position="148"/>
    </location>
</feature>
<evidence type="ECO:0000313" key="2">
    <source>
        <dbReference type="EMBL" id="ORA61825.1"/>
    </source>
</evidence>
<dbReference type="Pfam" id="PF00903">
    <property type="entry name" value="Glyoxalase"/>
    <property type="match status" value="1"/>
</dbReference>
<dbReference type="Proteomes" id="UP000192801">
    <property type="component" value="Unassembled WGS sequence"/>
</dbReference>
<evidence type="ECO:0000313" key="3">
    <source>
        <dbReference type="Proteomes" id="UP000192801"/>
    </source>
</evidence>
<feature type="compositionally biased region" description="Low complexity" evidence="1">
    <location>
        <begin position="133"/>
        <end position="148"/>
    </location>
</feature>
<dbReference type="EMBL" id="MVHS01000098">
    <property type="protein sequence ID" value="ORA61825.1"/>
    <property type="molecule type" value="Genomic_DNA"/>
</dbReference>
<name>A0A1X0CP31_9MYCO</name>
<gene>
    <name evidence="2" type="ORF">BST26_21165</name>
</gene>
<dbReference type="AlphaFoldDB" id="A0A1X0CP31"/>
<dbReference type="PROSITE" id="PS51819">
    <property type="entry name" value="VOC"/>
    <property type="match status" value="1"/>
</dbReference>